<evidence type="ECO:0000256" key="10">
    <source>
        <dbReference type="ARBA" id="ARBA00023170"/>
    </source>
</evidence>
<dbReference type="GO" id="GO:0009881">
    <property type="term" value="F:photoreceptor activity"/>
    <property type="evidence" value="ECO:0007669"/>
    <property type="project" value="UniProtKB-KW"/>
</dbReference>
<dbReference type="FunFam" id="1.20.1070.10:FF:000160">
    <property type="entry name" value="Related to Opsin-1"/>
    <property type="match status" value="1"/>
</dbReference>
<comment type="caution">
    <text evidence="13">The sequence shown here is derived from an EMBL/GenBank/DDBJ whole genome shotgun (WGS) entry which is preliminary data.</text>
</comment>
<feature type="compositionally biased region" description="Polar residues" evidence="11">
    <location>
        <begin position="313"/>
        <end position="337"/>
    </location>
</feature>
<name>A0A9P8EQ98_AURME</name>
<keyword evidence="6" id="KW-0681">Retinal protein</keyword>
<dbReference type="EMBL" id="JAHFXF010000136">
    <property type="protein sequence ID" value="KAG9695232.1"/>
    <property type="molecule type" value="Genomic_DNA"/>
</dbReference>
<evidence type="ECO:0000256" key="5">
    <source>
        <dbReference type="ARBA" id="ARBA00022692"/>
    </source>
</evidence>
<proteinExistence type="inferred from homology"/>
<dbReference type="Proteomes" id="UP000779574">
    <property type="component" value="Unassembled WGS sequence"/>
</dbReference>
<feature type="transmembrane region" description="Helical" evidence="12">
    <location>
        <begin position="904"/>
        <end position="923"/>
    </location>
</feature>
<comment type="similarity">
    <text evidence="2">Belongs to the archaeal/bacterial/fungal opsin family.</text>
</comment>
<sequence length="1142" mass="117768">MRVSDTIVPFSTVTVPPNSTLRPGTYGPEDQNVVVPGVPTDLIGSLNEAAYIATEIESVANTGNSTQIAFPSPYMKFSDFYVIAGNVNSDGICMNNRSGGFAISSAAQSWFPVVALVPYAFDIGGGGRNLAGVSVTMLNAQYYSNVTSSQTSTWNQEVVSTELGEEVFAWLTKQPSILSQVHIPVSFLTSSSAVTSTTNAMYFNGAATTSAVPASKSPSIVTNTKAPATKVPSPTTVEVSTVKPSDEPAQPAESQQASASLAGSSAGSENQPTTQSTAGLGEGPSDQLAPFNIEGAPSDEPSQQPAHPAVTQDAITPSTASAEEPSNNPTWPVTSQGAPFVAASPEPSIQPDQTTAVQVGGQVGSPIAKSNTRLVQSSQQAVVIIGDVTATVLSSPGLPAEITTPSTGGHIVDIPTNTQSAQTPGAVVGGSSQPYSGTSAYAIGGQTLQPGGPAVEVSGTTHSIQESGGVVVNGNTIPISTVVPQTSLPPAPVVIGDLTATPVASDTYVIAGQTLNRGGSAVEISGTTYSLPPSASNAVINGQAAPISTIQASPEPPETVVIGGVTAKPESSGAYYLVADQTISPGGPAIEVSGVTYSLPTSGANIMINGATSIMGQSDITTVSAVVFGSATAVPLLAGGYVVGSQVISPGGSAVDISGTVYSLPTSGSSVIVDGKTTAIQVITSDNAVLTLGSQAYTAFAATATPLVVASQTLIPGGSDITVGGTTFSLPPDASGSIVVNGRTISLATGASGGLGLSSGSMDLSFTPLGSGIIFASQTLYPGGSAIVVQGETISIPADGTAVVIQPEPVLYSTIILSSLPAGPSSAIIIPTTHLNTHTPANMSWLEKRNDAIQVNPNTQNNKHVDIAITVRGSDFYFAICAVMGFVALGTIAASAMKPRTDRIFFYITAAINLTACIAYFTMGSNLGWTPIDVEFPRTWSKVAGVNREIFYARYVDWFVTTPLLLMDLLLTAGLPWPTILYTIFLDEVMIVTGLIGALVKSRYKWGFWTFGTVAMFAIFWNLAWEGRKHAKHLGSDVYRCYLMCGVLTLFVWLCYPICWGVSEGGNVIPPDSEAVFYGVLDFLAKPCFSIALIAGHWNINPGRMGLKLRDYDEEPAYFGPKNGAEAAKERDRTDNAVDGVA</sequence>
<dbReference type="AlphaFoldDB" id="A0A9P8EQ98"/>
<dbReference type="Gene3D" id="1.20.1070.10">
    <property type="entry name" value="Rhodopsin 7-helix transmembrane proteins"/>
    <property type="match status" value="1"/>
</dbReference>
<dbReference type="PANTHER" id="PTHR28286">
    <property type="match status" value="1"/>
</dbReference>
<evidence type="ECO:0000313" key="13">
    <source>
        <dbReference type="EMBL" id="KAG9695232.1"/>
    </source>
</evidence>
<feature type="region of interest" description="Disordered" evidence="11">
    <location>
        <begin position="211"/>
        <end position="352"/>
    </location>
</feature>
<dbReference type="GO" id="GO:0005216">
    <property type="term" value="F:monoatomic ion channel activity"/>
    <property type="evidence" value="ECO:0007669"/>
    <property type="project" value="InterPro"/>
</dbReference>
<dbReference type="OrthoDB" id="3642826at2759"/>
<organism evidence="13 14">
    <name type="scientific">Aureobasidium melanogenum</name>
    <name type="common">Aureobasidium pullulans var. melanogenum</name>
    <dbReference type="NCBI Taxonomy" id="46634"/>
    <lineage>
        <taxon>Eukaryota</taxon>
        <taxon>Fungi</taxon>
        <taxon>Dikarya</taxon>
        <taxon>Ascomycota</taxon>
        <taxon>Pezizomycotina</taxon>
        <taxon>Dothideomycetes</taxon>
        <taxon>Dothideomycetidae</taxon>
        <taxon>Dothideales</taxon>
        <taxon>Saccotheciaceae</taxon>
        <taxon>Aureobasidium</taxon>
    </lineage>
</organism>
<reference evidence="13" key="1">
    <citation type="journal article" date="2021" name="J Fungi (Basel)">
        <title>Virulence traits and population genomics of the black yeast Aureobasidium melanogenum.</title>
        <authorList>
            <person name="Cernosa A."/>
            <person name="Sun X."/>
            <person name="Gostincar C."/>
            <person name="Fang C."/>
            <person name="Gunde-Cimerman N."/>
            <person name="Song Z."/>
        </authorList>
    </citation>
    <scope>NUCLEOTIDE SEQUENCE</scope>
    <source>
        <strain evidence="13">EXF-9911</strain>
    </source>
</reference>
<keyword evidence="7 12" id="KW-1133">Transmembrane helix</keyword>
<gene>
    <name evidence="13" type="ORF">KCU76_g4641</name>
</gene>
<feature type="transmembrane region" description="Helical" evidence="12">
    <location>
        <begin position="876"/>
        <end position="897"/>
    </location>
</feature>
<dbReference type="CDD" id="cd15239">
    <property type="entry name" value="7tm_YRO2_fungal-like"/>
    <property type="match status" value="1"/>
</dbReference>
<dbReference type="InterPro" id="IPR043476">
    <property type="entry name" value="Yro2-like_7TM"/>
</dbReference>
<feature type="transmembrane region" description="Helical" evidence="12">
    <location>
        <begin position="980"/>
        <end position="1000"/>
    </location>
</feature>
<feature type="transmembrane region" description="Helical" evidence="12">
    <location>
        <begin position="1006"/>
        <end position="1025"/>
    </location>
</feature>
<evidence type="ECO:0000256" key="6">
    <source>
        <dbReference type="ARBA" id="ARBA00022925"/>
    </source>
</evidence>
<evidence type="ECO:0000313" key="14">
    <source>
        <dbReference type="Proteomes" id="UP000779574"/>
    </source>
</evidence>
<feature type="compositionally biased region" description="Low complexity" evidence="11">
    <location>
        <begin position="229"/>
        <end position="269"/>
    </location>
</feature>
<keyword evidence="9 12" id="KW-0472">Membrane</keyword>
<feature type="compositionally biased region" description="Polar residues" evidence="11">
    <location>
        <begin position="211"/>
        <end position="226"/>
    </location>
</feature>
<evidence type="ECO:0000256" key="4">
    <source>
        <dbReference type="ARBA" id="ARBA00022606"/>
    </source>
</evidence>
<accession>A0A9P8EQ98</accession>
<reference evidence="13" key="2">
    <citation type="submission" date="2021-08" db="EMBL/GenBank/DDBJ databases">
        <authorList>
            <person name="Gostincar C."/>
            <person name="Sun X."/>
            <person name="Song Z."/>
            <person name="Gunde-Cimerman N."/>
        </authorList>
    </citation>
    <scope>NUCLEOTIDE SEQUENCE</scope>
    <source>
        <strain evidence="13">EXF-9911</strain>
    </source>
</reference>
<dbReference type="GO" id="GO:0005886">
    <property type="term" value="C:plasma membrane"/>
    <property type="evidence" value="ECO:0007669"/>
    <property type="project" value="TreeGrafter"/>
</dbReference>
<feature type="compositionally biased region" description="Basic and acidic residues" evidence="11">
    <location>
        <begin position="1127"/>
        <end position="1136"/>
    </location>
</feature>
<evidence type="ECO:0000256" key="8">
    <source>
        <dbReference type="ARBA" id="ARBA00022991"/>
    </source>
</evidence>
<comment type="subcellular location">
    <subcellularLocation>
        <location evidence="1">Membrane</location>
        <topology evidence="1">Multi-pass membrane protein</topology>
    </subcellularLocation>
</comment>
<dbReference type="GO" id="GO:0005783">
    <property type="term" value="C:endoplasmic reticulum"/>
    <property type="evidence" value="ECO:0007669"/>
    <property type="project" value="TreeGrafter"/>
</dbReference>
<dbReference type="PROSITE" id="PS00950">
    <property type="entry name" value="BACTERIAL_OPSIN_1"/>
    <property type="match status" value="1"/>
</dbReference>
<keyword evidence="5 12" id="KW-0812">Transmembrane</keyword>
<feature type="transmembrane region" description="Helical" evidence="12">
    <location>
        <begin position="1075"/>
        <end position="1100"/>
    </location>
</feature>
<evidence type="ECO:0000256" key="1">
    <source>
        <dbReference type="ARBA" id="ARBA00004141"/>
    </source>
</evidence>
<protein>
    <submittedName>
        <fullName evidence="13">Bacteriorhodopsin</fullName>
    </submittedName>
</protein>
<dbReference type="PRINTS" id="PR00251">
    <property type="entry name" value="BACTRLOPSIN"/>
</dbReference>
<evidence type="ECO:0000256" key="7">
    <source>
        <dbReference type="ARBA" id="ARBA00022989"/>
    </source>
</evidence>
<dbReference type="PANTHER" id="PTHR28286:SF1">
    <property type="entry name" value="30 KDA HEAT SHOCK PROTEIN-RELATED"/>
    <property type="match status" value="1"/>
</dbReference>
<evidence type="ECO:0000256" key="11">
    <source>
        <dbReference type="SAM" id="MobiDB-lite"/>
    </source>
</evidence>
<keyword evidence="8" id="KW-0157">Chromophore</keyword>
<keyword evidence="3" id="KW-0600">Photoreceptor protein</keyword>
<evidence type="ECO:0000256" key="3">
    <source>
        <dbReference type="ARBA" id="ARBA00022543"/>
    </source>
</evidence>
<dbReference type="SMART" id="SM01021">
    <property type="entry name" value="Bac_rhodopsin"/>
    <property type="match status" value="1"/>
</dbReference>
<evidence type="ECO:0000256" key="12">
    <source>
        <dbReference type="SAM" id="Phobius"/>
    </source>
</evidence>
<evidence type="ECO:0000256" key="9">
    <source>
        <dbReference type="ARBA" id="ARBA00023136"/>
    </source>
</evidence>
<dbReference type="GO" id="GO:0007602">
    <property type="term" value="P:phototransduction"/>
    <property type="evidence" value="ECO:0007669"/>
    <property type="project" value="UniProtKB-KW"/>
</dbReference>
<feature type="region of interest" description="Disordered" evidence="11">
    <location>
        <begin position="1121"/>
        <end position="1142"/>
    </location>
</feature>
<dbReference type="InterPro" id="IPR018229">
    <property type="entry name" value="Rhodopsin_retinal_BS"/>
</dbReference>
<evidence type="ECO:0000256" key="2">
    <source>
        <dbReference type="ARBA" id="ARBA00008130"/>
    </source>
</evidence>
<keyword evidence="4" id="KW-0716">Sensory transduction</keyword>
<keyword evidence="10" id="KW-0675">Receptor</keyword>
<feature type="transmembrane region" description="Helical" evidence="12">
    <location>
        <begin position="1041"/>
        <end position="1063"/>
    </location>
</feature>
<dbReference type="Pfam" id="PF01036">
    <property type="entry name" value="Bac_rhodopsin"/>
    <property type="match status" value="1"/>
</dbReference>
<dbReference type="SUPFAM" id="SSF81321">
    <property type="entry name" value="Family A G protein-coupled receptor-like"/>
    <property type="match status" value="1"/>
</dbReference>
<feature type="non-terminal residue" evidence="13">
    <location>
        <position position="1142"/>
    </location>
</feature>
<dbReference type="InterPro" id="IPR001425">
    <property type="entry name" value="Arc/bac/fun_rhodopsins"/>
</dbReference>